<protein>
    <submittedName>
        <fullName evidence="2">Uncharacterized protein</fullName>
    </submittedName>
</protein>
<evidence type="ECO:0000256" key="1">
    <source>
        <dbReference type="SAM" id="MobiDB-lite"/>
    </source>
</evidence>
<evidence type="ECO:0000313" key="2">
    <source>
        <dbReference type="EMBL" id="TLS35045.1"/>
    </source>
</evidence>
<sequence length="67" mass="7726">MENNLIKERYERHLNEQGVPHHEKASNGGRIPDDESYGTWLMENDPDAFDVGFSEFMLKNDMIQDGG</sequence>
<name>A0A5R9F5G2_9BACL</name>
<feature type="region of interest" description="Disordered" evidence="1">
    <location>
        <begin position="14"/>
        <end position="37"/>
    </location>
</feature>
<accession>A0A5R9F5G2</accession>
<dbReference type="OrthoDB" id="1952822at2"/>
<dbReference type="Proteomes" id="UP000308230">
    <property type="component" value="Unassembled WGS sequence"/>
</dbReference>
<reference evidence="2 3" key="1">
    <citation type="submission" date="2019-04" db="EMBL/GenBank/DDBJ databases">
        <title>Bacillus caeni sp. nov., a bacterium isolated from mangrove sediment.</title>
        <authorList>
            <person name="Huang H."/>
            <person name="Mo K."/>
            <person name="Hu Y."/>
        </authorList>
    </citation>
    <scope>NUCLEOTIDE SEQUENCE [LARGE SCALE GENOMIC DNA]</scope>
    <source>
        <strain evidence="2 3">HB172195</strain>
    </source>
</reference>
<keyword evidence="3" id="KW-1185">Reference proteome</keyword>
<feature type="compositionally biased region" description="Basic and acidic residues" evidence="1">
    <location>
        <begin position="14"/>
        <end position="25"/>
    </location>
</feature>
<gene>
    <name evidence="2" type="ORF">FCL54_22570</name>
</gene>
<proteinExistence type="predicted"/>
<dbReference type="AlphaFoldDB" id="A0A5R9F5G2"/>
<dbReference type="RefSeq" id="WP_138129564.1">
    <property type="nucleotide sequence ID" value="NZ_SWLG01000031.1"/>
</dbReference>
<evidence type="ECO:0000313" key="3">
    <source>
        <dbReference type="Proteomes" id="UP000308230"/>
    </source>
</evidence>
<dbReference type="EMBL" id="SWLG01000031">
    <property type="protein sequence ID" value="TLS35045.1"/>
    <property type="molecule type" value="Genomic_DNA"/>
</dbReference>
<comment type="caution">
    <text evidence="2">The sequence shown here is derived from an EMBL/GenBank/DDBJ whole genome shotgun (WGS) entry which is preliminary data.</text>
</comment>
<organism evidence="2 3">
    <name type="scientific">Exobacillus caeni</name>
    <dbReference type="NCBI Taxonomy" id="2574798"/>
    <lineage>
        <taxon>Bacteria</taxon>
        <taxon>Bacillati</taxon>
        <taxon>Bacillota</taxon>
        <taxon>Bacilli</taxon>
        <taxon>Bacillales</taxon>
        <taxon>Guptibacillaceae</taxon>
        <taxon>Exobacillus</taxon>
    </lineage>
</organism>